<dbReference type="InterPro" id="IPR017946">
    <property type="entry name" value="PLC-like_Pdiesterase_TIM-brl"/>
</dbReference>
<feature type="domain" description="GP-PDE" evidence="1">
    <location>
        <begin position="1"/>
        <end position="62"/>
    </location>
</feature>
<dbReference type="EMBL" id="JBHTIW010000017">
    <property type="protein sequence ID" value="MFD0922000.1"/>
    <property type="molecule type" value="Genomic_DNA"/>
</dbReference>
<dbReference type="Pfam" id="PF03009">
    <property type="entry name" value="GDPD"/>
    <property type="match status" value="1"/>
</dbReference>
<dbReference type="PANTHER" id="PTHR46211:SF14">
    <property type="entry name" value="GLYCEROPHOSPHODIESTER PHOSPHODIESTERASE"/>
    <property type="match status" value="1"/>
</dbReference>
<dbReference type="PROSITE" id="PS51704">
    <property type="entry name" value="GP_PDE"/>
    <property type="match status" value="1"/>
</dbReference>
<comment type="caution">
    <text evidence="2">The sequence shown here is derived from an EMBL/GenBank/DDBJ whole genome shotgun (WGS) entry which is preliminary data.</text>
</comment>
<dbReference type="Gene3D" id="3.20.20.190">
    <property type="entry name" value="Phosphatidylinositol (PI) phosphodiesterase"/>
    <property type="match status" value="1"/>
</dbReference>
<reference evidence="3" key="1">
    <citation type="journal article" date="2019" name="Int. J. Syst. Evol. Microbiol.">
        <title>The Global Catalogue of Microorganisms (GCM) 10K type strain sequencing project: providing services to taxonomists for standard genome sequencing and annotation.</title>
        <authorList>
            <consortium name="The Broad Institute Genomics Platform"/>
            <consortium name="The Broad Institute Genome Sequencing Center for Infectious Disease"/>
            <person name="Wu L."/>
            <person name="Ma J."/>
        </authorList>
    </citation>
    <scope>NUCLEOTIDE SEQUENCE [LARGE SCALE GENOMIC DNA]</scope>
    <source>
        <strain evidence="3">CCUG 56401</strain>
    </source>
</reference>
<dbReference type="SUPFAM" id="SSF51695">
    <property type="entry name" value="PLC-like phosphodiesterases"/>
    <property type="match status" value="1"/>
</dbReference>
<proteinExistence type="predicted"/>
<dbReference type="PANTHER" id="PTHR46211">
    <property type="entry name" value="GLYCEROPHOSPHORYL DIESTER PHOSPHODIESTERASE"/>
    <property type="match status" value="1"/>
</dbReference>
<organism evidence="2 3">
    <name type="scientific">Saccharopolyspora rosea</name>
    <dbReference type="NCBI Taxonomy" id="524884"/>
    <lineage>
        <taxon>Bacteria</taxon>
        <taxon>Bacillati</taxon>
        <taxon>Actinomycetota</taxon>
        <taxon>Actinomycetes</taxon>
        <taxon>Pseudonocardiales</taxon>
        <taxon>Pseudonocardiaceae</taxon>
        <taxon>Saccharopolyspora</taxon>
    </lineage>
</organism>
<keyword evidence="3" id="KW-1185">Reference proteome</keyword>
<evidence type="ECO:0000313" key="2">
    <source>
        <dbReference type="EMBL" id="MFD0922000.1"/>
    </source>
</evidence>
<evidence type="ECO:0000259" key="1">
    <source>
        <dbReference type="PROSITE" id="PS51704"/>
    </source>
</evidence>
<dbReference type="Proteomes" id="UP001597018">
    <property type="component" value="Unassembled WGS sequence"/>
</dbReference>
<evidence type="ECO:0000313" key="3">
    <source>
        <dbReference type="Proteomes" id="UP001597018"/>
    </source>
</evidence>
<gene>
    <name evidence="2" type="ORF">ACFQ16_19830</name>
</gene>
<dbReference type="InterPro" id="IPR030395">
    <property type="entry name" value="GP_PDE_dom"/>
</dbReference>
<protein>
    <submittedName>
        <fullName evidence="2">Glycerophosphodiester phosphodiesterase</fullName>
    </submittedName>
</protein>
<dbReference type="RefSeq" id="WP_263248324.1">
    <property type="nucleotide sequence ID" value="NZ_BAABLT010000026.1"/>
</dbReference>
<sequence length="77" mass="8542">MHAQVLSPDTALVNRDLVTDAHGRGLPVLPWTPDDLPEMNRLIDAGVDGIITDYPDRLRQVMAERGMPLPRPYPAGR</sequence>
<name>A0ABW3FV23_9PSEU</name>
<accession>A0ABW3FV23</accession>